<comment type="cofactor">
    <cofactor evidence="1">
        <name>Mg(2+)</name>
        <dbReference type="ChEBI" id="CHEBI:18420"/>
    </cofactor>
</comment>
<dbReference type="Proteomes" id="UP000268059">
    <property type="component" value="Chromosome"/>
</dbReference>
<dbReference type="OrthoDB" id="9797743at2"/>
<dbReference type="InterPro" id="IPR036412">
    <property type="entry name" value="HAD-like_sf"/>
</dbReference>
<comment type="similarity">
    <text evidence="2">Belongs to the HAD-like hydrolase superfamily. CbbY/CbbZ/Gph/YieH family.</text>
</comment>
<dbReference type="InterPro" id="IPR051600">
    <property type="entry name" value="Beta-PGM-like"/>
</dbReference>
<evidence type="ECO:0000256" key="3">
    <source>
        <dbReference type="ARBA" id="ARBA00022723"/>
    </source>
</evidence>
<dbReference type="SUPFAM" id="SSF56784">
    <property type="entry name" value="HAD-like"/>
    <property type="match status" value="1"/>
</dbReference>
<evidence type="ECO:0000256" key="1">
    <source>
        <dbReference type="ARBA" id="ARBA00001946"/>
    </source>
</evidence>
<evidence type="ECO:0000256" key="4">
    <source>
        <dbReference type="ARBA" id="ARBA00022842"/>
    </source>
</evidence>
<name>A0A3G9JB44_9FIRM</name>
<dbReference type="Gene3D" id="1.10.150.240">
    <property type="entry name" value="Putative phosphatase, domain 2"/>
    <property type="match status" value="1"/>
</dbReference>
<dbReference type="InterPro" id="IPR041492">
    <property type="entry name" value="HAD_2"/>
</dbReference>
<dbReference type="AlphaFoldDB" id="A0A3G9JB44"/>
<keyword evidence="4" id="KW-0460">Magnesium</keyword>
<dbReference type="GO" id="GO:0003824">
    <property type="term" value="F:catalytic activity"/>
    <property type="evidence" value="ECO:0007669"/>
    <property type="project" value="UniProtKB-ARBA"/>
</dbReference>
<reference evidence="6 7" key="1">
    <citation type="submission" date="2018-11" db="EMBL/GenBank/DDBJ databases">
        <title>Novel Erysipelotrichaceae bacterium isolated from small intestine of a swine.</title>
        <authorList>
            <person name="Kim J.S."/>
            <person name="Choe H."/>
            <person name="Lee Y.R."/>
            <person name="Kim K.M."/>
            <person name="Park D.S."/>
        </authorList>
    </citation>
    <scope>NUCLEOTIDE SEQUENCE [LARGE SCALE GENOMIC DNA]</scope>
    <source>
        <strain evidence="6 7">SG0102</strain>
    </source>
</reference>
<dbReference type="EMBL" id="AP019309">
    <property type="protein sequence ID" value="BBH27806.1"/>
    <property type="molecule type" value="Genomic_DNA"/>
</dbReference>
<dbReference type="SFLD" id="SFLDS00003">
    <property type="entry name" value="Haloacid_Dehalogenase"/>
    <property type="match status" value="1"/>
</dbReference>
<evidence type="ECO:0000256" key="2">
    <source>
        <dbReference type="ARBA" id="ARBA00006171"/>
    </source>
</evidence>
<dbReference type="GO" id="GO:0046872">
    <property type="term" value="F:metal ion binding"/>
    <property type="evidence" value="ECO:0007669"/>
    <property type="project" value="UniProtKB-KW"/>
</dbReference>
<dbReference type="PANTHER" id="PTHR46193">
    <property type="entry name" value="6-PHOSPHOGLUCONATE PHOSPHATASE"/>
    <property type="match status" value="1"/>
</dbReference>
<dbReference type="InterPro" id="IPR023214">
    <property type="entry name" value="HAD_sf"/>
</dbReference>
<organism evidence="6 7">
    <name type="scientific">Intestinibaculum porci</name>
    <dbReference type="NCBI Taxonomy" id="2487118"/>
    <lineage>
        <taxon>Bacteria</taxon>
        <taxon>Bacillati</taxon>
        <taxon>Bacillota</taxon>
        <taxon>Erysipelotrichia</taxon>
        <taxon>Erysipelotrichales</taxon>
        <taxon>Erysipelotrichaceae</taxon>
        <taxon>Intestinibaculum</taxon>
    </lineage>
</organism>
<evidence type="ECO:0000313" key="7">
    <source>
        <dbReference type="Proteomes" id="UP000268059"/>
    </source>
</evidence>
<keyword evidence="3" id="KW-0479">Metal-binding</keyword>
<dbReference type="NCBIfam" id="TIGR01509">
    <property type="entry name" value="HAD-SF-IA-v3"/>
    <property type="match status" value="1"/>
</dbReference>
<dbReference type="InParanoid" id="A0A3G9JB44"/>
<dbReference type="Gene3D" id="3.40.50.1000">
    <property type="entry name" value="HAD superfamily/HAD-like"/>
    <property type="match status" value="1"/>
</dbReference>
<keyword evidence="7" id="KW-1185">Reference proteome</keyword>
<dbReference type="InterPro" id="IPR006439">
    <property type="entry name" value="HAD-SF_hydro_IA"/>
</dbReference>
<sequence>MKKVWLFDMDGLLVDTERLHVRFWKEVLPGDPKLIDELLHHTLGTNGEMAKDVAERYTGDRNFMVRHNAEKEKRMRAYVDAHGLMPKKGAVHLLTYLKNHQDTCIVVSSSSYQDVRYALKKAGLDEFFTCYVCGDQVEKTKPDPEIYLKALADYQIKKEEAVVLEDSINGIKAARAADIDVIGIPDLVAIDHLAGDHVAIYASLEDVFSQLSHDSFHLFEK</sequence>
<dbReference type="NCBIfam" id="TIGR01549">
    <property type="entry name" value="HAD-SF-IA-v1"/>
    <property type="match status" value="1"/>
</dbReference>
<keyword evidence="5" id="KW-0119">Carbohydrate metabolism</keyword>
<dbReference type="InterPro" id="IPR023198">
    <property type="entry name" value="PGP-like_dom2"/>
</dbReference>
<evidence type="ECO:0000313" key="6">
    <source>
        <dbReference type="EMBL" id="BBH27806.1"/>
    </source>
</evidence>
<evidence type="ECO:0000256" key="5">
    <source>
        <dbReference type="ARBA" id="ARBA00023277"/>
    </source>
</evidence>
<protein>
    <submittedName>
        <fullName evidence="6">Phosphorylated carbohydrates phosphatase</fullName>
    </submittedName>
</protein>
<proteinExistence type="inferred from homology"/>
<dbReference type="SFLD" id="SFLDG01129">
    <property type="entry name" value="C1.5:_HAD__Beta-PGM__Phosphata"/>
    <property type="match status" value="1"/>
</dbReference>
<gene>
    <name evidence="6" type="ORF">SG0102_27400</name>
</gene>
<dbReference type="Pfam" id="PF13419">
    <property type="entry name" value="HAD_2"/>
    <property type="match status" value="1"/>
</dbReference>
<dbReference type="KEGG" id="ebm:SG0102_27400"/>
<dbReference type="PANTHER" id="PTHR46193:SF18">
    <property type="entry name" value="HEXITOL PHOSPHATASE B"/>
    <property type="match status" value="1"/>
</dbReference>
<accession>A0A3G9JB44</accession>
<dbReference type="RefSeq" id="WP_125120503.1">
    <property type="nucleotide sequence ID" value="NZ_AP019309.1"/>
</dbReference>